<gene>
    <name evidence="2" type="ORF">BDV98DRAFT_199470</name>
</gene>
<organism evidence="2 3">
    <name type="scientific">Pterulicium gracile</name>
    <dbReference type="NCBI Taxonomy" id="1884261"/>
    <lineage>
        <taxon>Eukaryota</taxon>
        <taxon>Fungi</taxon>
        <taxon>Dikarya</taxon>
        <taxon>Basidiomycota</taxon>
        <taxon>Agaricomycotina</taxon>
        <taxon>Agaricomycetes</taxon>
        <taxon>Agaricomycetidae</taxon>
        <taxon>Agaricales</taxon>
        <taxon>Pleurotineae</taxon>
        <taxon>Pterulaceae</taxon>
        <taxon>Pterulicium</taxon>
    </lineage>
</organism>
<protein>
    <submittedName>
        <fullName evidence="2">Uncharacterized protein</fullName>
    </submittedName>
</protein>
<dbReference type="AlphaFoldDB" id="A0A5C3Q9A6"/>
<proteinExistence type="predicted"/>
<sequence length="100" mass="11290">MEFIPTLEVVELPLPVLILTTTSEEYTAFSTSTLWVYALVVVDCALTLLIVVSSRTPRSKHCLKRRHLHLGRSHSHRTSSPPLPTLYLLPPCCELQVPRL</sequence>
<reference evidence="2 3" key="1">
    <citation type="journal article" date="2019" name="Nat. Ecol. Evol.">
        <title>Megaphylogeny resolves global patterns of mushroom evolution.</title>
        <authorList>
            <person name="Varga T."/>
            <person name="Krizsan K."/>
            <person name="Foldi C."/>
            <person name="Dima B."/>
            <person name="Sanchez-Garcia M."/>
            <person name="Sanchez-Ramirez S."/>
            <person name="Szollosi G.J."/>
            <person name="Szarkandi J.G."/>
            <person name="Papp V."/>
            <person name="Albert L."/>
            <person name="Andreopoulos W."/>
            <person name="Angelini C."/>
            <person name="Antonin V."/>
            <person name="Barry K.W."/>
            <person name="Bougher N.L."/>
            <person name="Buchanan P."/>
            <person name="Buyck B."/>
            <person name="Bense V."/>
            <person name="Catcheside P."/>
            <person name="Chovatia M."/>
            <person name="Cooper J."/>
            <person name="Damon W."/>
            <person name="Desjardin D."/>
            <person name="Finy P."/>
            <person name="Geml J."/>
            <person name="Haridas S."/>
            <person name="Hughes K."/>
            <person name="Justo A."/>
            <person name="Karasinski D."/>
            <person name="Kautmanova I."/>
            <person name="Kiss B."/>
            <person name="Kocsube S."/>
            <person name="Kotiranta H."/>
            <person name="LaButti K.M."/>
            <person name="Lechner B.E."/>
            <person name="Liimatainen K."/>
            <person name="Lipzen A."/>
            <person name="Lukacs Z."/>
            <person name="Mihaltcheva S."/>
            <person name="Morgado L.N."/>
            <person name="Niskanen T."/>
            <person name="Noordeloos M.E."/>
            <person name="Ohm R.A."/>
            <person name="Ortiz-Santana B."/>
            <person name="Ovrebo C."/>
            <person name="Racz N."/>
            <person name="Riley R."/>
            <person name="Savchenko A."/>
            <person name="Shiryaev A."/>
            <person name="Soop K."/>
            <person name="Spirin V."/>
            <person name="Szebenyi C."/>
            <person name="Tomsovsky M."/>
            <person name="Tulloss R.E."/>
            <person name="Uehling J."/>
            <person name="Grigoriev I.V."/>
            <person name="Vagvolgyi C."/>
            <person name="Papp T."/>
            <person name="Martin F.M."/>
            <person name="Miettinen O."/>
            <person name="Hibbett D.S."/>
            <person name="Nagy L.G."/>
        </authorList>
    </citation>
    <scope>NUCLEOTIDE SEQUENCE [LARGE SCALE GENOMIC DNA]</scope>
    <source>
        <strain evidence="2 3">CBS 309.79</strain>
    </source>
</reference>
<feature type="transmembrane region" description="Helical" evidence="1">
    <location>
        <begin position="34"/>
        <end position="52"/>
    </location>
</feature>
<name>A0A5C3Q9A6_9AGAR</name>
<evidence type="ECO:0000256" key="1">
    <source>
        <dbReference type="SAM" id="Phobius"/>
    </source>
</evidence>
<dbReference type="Proteomes" id="UP000305067">
    <property type="component" value="Unassembled WGS sequence"/>
</dbReference>
<keyword evidence="3" id="KW-1185">Reference proteome</keyword>
<dbReference type="EMBL" id="ML178838">
    <property type="protein sequence ID" value="TFK98645.1"/>
    <property type="molecule type" value="Genomic_DNA"/>
</dbReference>
<keyword evidence="1" id="KW-0472">Membrane</keyword>
<accession>A0A5C3Q9A6</accession>
<keyword evidence="1" id="KW-1133">Transmembrane helix</keyword>
<evidence type="ECO:0000313" key="3">
    <source>
        <dbReference type="Proteomes" id="UP000305067"/>
    </source>
</evidence>
<keyword evidence="1" id="KW-0812">Transmembrane</keyword>
<evidence type="ECO:0000313" key="2">
    <source>
        <dbReference type="EMBL" id="TFK98645.1"/>
    </source>
</evidence>